<name>A0A255GQN0_9ACTN</name>
<dbReference type="Pfam" id="PF00351">
    <property type="entry name" value="Biopterin_H"/>
    <property type="match status" value="1"/>
</dbReference>
<dbReference type="RefSeq" id="WP_094356617.1">
    <property type="nucleotide sequence ID" value="NZ_NMVK01000009.1"/>
</dbReference>
<keyword evidence="3 7" id="KW-0479">Metal-binding</keyword>
<evidence type="ECO:0000313" key="9">
    <source>
        <dbReference type="Proteomes" id="UP000215896"/>
    </source>
</evidence>
<dbReference type="PRINTS" id="PR00372">
    <property type="entry name" value="FYWHYDRXLASE"/>
</dbReference>
<comment type="caution">
    <text evidence="8">The sequence shown here is derived from an EMBL/GenBank/DDBJ whole genome shotgun (WGS) entry which is preliminary data.</text>
</comment>
<evidence type="ECO:0000256" key="2">
    <source>
        <dbReference type="ARBA" id="ARBA00009712"/>
    </source>
</evidence>
<dbReference type="InterPro" id="IPR036329">
    <property type="entry name" value="Aro-AA_hydroxylase_C_sf"/>
</dbReference>
<keyword evidence="4" id="KW-0560">Oxidoreductase</keyword>
<keyword evidence="5 7" id="KW-0408">Iron</keyword>
<dbReference type="CDD" id="cd00361">
    <property type="entry name" value="arom_aa_hydroxylase"/>
    <property type="match status" value="1"/>
</dbReference>
<evidence type="ECO:0000313" key="8">
    <source>
        <dbReference type="EMBL" id="OYO17712.1"/>
    </source>
</evidence>
<sequence length="297" mass="33007">MFTEGQLYSPVSADADGSVQVHLGENHPGFKDEAYRARRNEIAAAAVSWSPGQPIPQIAYTDQENEVWRIVSRELAPKHERHAHSEYLAAKAALKLPTDRVPQLDEVSALIEPLTGWSYIAAPGLVELRQFYGALGRRVFHSTQYLRHPSEPLYTPEPDIIHEVIGHGNQLASPRFARLTEAAGQASMRLESEEGMQFLADVFWFSMEFGVMWEDGDLKAYGAGILSSYGEMDEYAQMEIRPLDLPQMGSINYDITAYQPVLFAAQNLDELEEVVGVFFDTCTDDSIAALRGVGTPA</sequence>
<evidence type="ECO:0000256" key="1">
    <source>
        <dbReference type="ARBA" id="ARBA00001954"/>
    </source>
</evidence>
<dbReference type="InterPro" id="IPR001273">
    <property type="entry name" value="ArAA_hydroxylase"/>
</dbReference>
<dbReference type="InterPro" id="IPR036951">
    <property type="entry name" value="ArAA_hydroxylase_sf"/>
</dbReference>
<dbReference type="OrthoDB" id="9780502at2"/>
<comment type="similarity">
    <text evidence="2">Belongs to the biopterin-dependent aromatic amino acid hydroxylase family.</text>
</comment>
<evidence type="ECO:0000256" key="5">
    <source>
        <dbReference type="ARBA" id="ARBA00023004"/>
    </source>
</evidence>
<proteinExistence type="inferred from homology"/>
<dbReference type="PROSITE" id="PS51410">
    <property type="entry name" value="BH4_AAA_HYDROXYL_2"/>
    <property type="match status" value="1"/>
</dbReference>
<dbReference type="PANTHER" id="PTHR11473:SF24">
    <property type="entry name" value="PHENYLALANINE-4-HYDROXYLASE"/>
    <property type="match status" value="1"/>
</dbReference>
<feature type="binding site" evidence="7">
    <location>
        <position position="162"/>
    </location>
    <ligand>
        <name>Fe cation</name>
        <dbReference type="ChEBI" id="CHEBI:24875"/>
    </ligand>
</feature>
<dbReference type="GO" id="GO:0009072">
    <property type="term" value="P:aromatic amino acid metabolic process"/>
    <property type="evidence" value="ECO:0007669"/>
    <property type="project" value="InterPro"/>
</dbReference>
<evidence type="ECO:0000256" key="3">
    <source>
        <dbReference type="ARBA" id="ARBA00022723"/>
    </source>
</evidence>
<dbReference type="NCBIfam" id="NF008877">
    <property type="entry name" value="PRK11913.1-2"/>
    <property type="match status" value="1"/>
</dbReference>
<dbReference type="EMBL" id="NMVO01000001">
    <property type="protein sequence ID" value="OYO17712.1"/>
    <property type="molecule type" value="Genomic_DNA"/>
</dbReference>
<reference evidence="8 9" key="1">
    <citation type="submission" date="2017-07" db="EMBL/GenBank/DDBJ databases">
        <title>Draft whole genome sequences of clinical Proprionibacteriaceae strains.</title>
        <authorList>
            <person name="Bernier A.-M."/>
            <person name="Bernard K."/>
            <person name="Domingo M.-C."/>
        </authorList>
    </citation>
    <scope>NUCLEOTIDE SEQUENCE [LARGE SCALE GENOMIC DNA]</scope>
    <source>
        <strain evidence="8 9">NML 030167</strain>
    </source>
</reference>
<evidence type="ECO:0000256" key="4">
    <source>
        <dbReference type="ARBA" id="ARBA00023002"/>
    </source>
</evidence>
<gene>
    <name evidence="8" type="ORF">CGZ94_02165</name>
</gene>
<dbReference type="GO" id="GO:0005506">
    <property type="term" value="F:iron ion binding"/>
    <property type="evidence" value="ECO:0007669"/>
    <property type="project" value="InterPro"/>
</dbReference>
<feature type="binding site" evidence="7">
    <location>
        <position position="167"/>
    </location>
    <ligand>
        <name>Fe cation</name>
        <dbReference type="ChEBI" id="CHEBI:24875"/>
    </ligand>
</feature>
<dbReference type="GO" id="GO:0016714">
    <property type="term" value="F:oxidoreductase activity, acting on paired donors, with incorporation or reduction of molecular oxygen, reduced pteridine as one donor, and incorporation of one atom of oxygen"/>
    <property type="evidence" value="ECO:0007669"/>
    <property type="project" value="InterPro"/>
</dbReference>
<accession>A0A255GQN0</accession>
<dbReference type="SUPFAM" id="SSF56534">
    <property type="entry name" value="Aromatic aminoacid monoxygenases, catalytic and oligomerization domains"/>
    <property type="match status" value="1"/>
</dbReference>
<keyword evidence="6 8" id="KW-0503">Monooxygenase</keyword>
<comment type="cofactor">
    <cofactor evidence="1 7">
        <name>Fe(2+)</name>
        <dbReference type="ChEBI" id="CHEBI:29033"/>
    </cofactor>
</comment>
<dbReference type="InterPro" id="IPR019774">
    <property type="entry name" value="Aromatic-AA_hydroxylase_C"/>
</dbReference>
<dbReference type="Gene3D" id="1.10.800.10">
    <property type="entry name" value="Aromatic amino acid hydroxylase"/>
    <property type="match status" value="1"/>
</dbReference>
<dbReference type="PANTHER" id="PTHR11473">
    <property type="entry name" value="AROMATIC AMINO ACID HYDROXYLASE"/>
    <property type="match status" value="1"/>
</dbReference>
<evidence type="ECO:0000256" key="7">
    <source>
        <dbReference type="PIRSR" id="PIRSR601273-2"/>
    </source>
</evidence>
<dbReference type="AlphaFoldDB" id="A0A255GQN0"/>
<dbReference type="Proteomes" id="UP000215896">
    <property type="component" value="Unassembled WGS sequence"/>
</dbReference>
<organism evidence="8 9">
    <name type="scientific">Enemella evansiae</name>
    <dbReference type="NCBI Taxonomy" id="2016499"/>
    <lineage>
        <taxon>Bacteria</taxon>
        <taxon>Bacillati</taxon>
        <taxon>Actinomycetota</taxon>
        <taxon>Actinomycetes</taxon>
        <taxon>Propionibacteriales</taxon>
        <taxon>Propionibacteriaceae</taxon>
        <taxon>Enemella</taxon>
    </lineage>
</organism>
<keyword evidence="9" id="KW-1185">Reference proteome</keyword>
<accession>A0A4R6LTB9</accession>
<evidence type="ECO:0000256" key="6">
    <source>
        <dbReference type="ARBA" id="ARBA00023033"/>
    </source>
</evidence>
<feature type="binding site" evidence="7">
    <location>
        <position position="208"/>
    </location>
    <ligand>
        <name>Fe cation</name>
        <dbReference type="ChEBI" id="CHEBI:24875"/>
    </ligand>
</feature>
<protein>
    <submittedName>
        <fullName evidence="8">Phenylalanine 4-monooxygenase</fullName>
    </submittedName>
</protein>